<evidence type="ECO:0000313" key="3">
    <source>
        <dbReference type="Proteomes" id="UP000749559"/>
    </source>
</evidence>
<organism evidence="2 3">
    <name type="scientific">Owenia fusiformis</name>
    <name type="common">Polychaete worm</name>
    <dbReference type="NCBI Taxonomy" id="6347"/>
    <lineage>
        <taxon>Eukaryota</taxon>
        <taxon>Metazoa</taxon>
        <taxon>Spiralia</taxon>
        <taxon>Lophotrochozoa</taxon>
        <taxon>Annelida</taxon>
        <taxon>Polychaeta</taxon>
        <taxon>Sedentaria</taxon>
        <taxon>Canalipalpata</taxon>
        <taxon>Sabellida</taxon>
        <taxon>Oweniida</taxon>
        <taxon>Oweniidae</taxon>
        <taxon>Owenia</taxon>
    </lineage>
</organism>
<protein>
    <submittedName>
        <fullName evidence="2">Uncharacterized protein</fullName>
    </submittedName>
</protein>
<dbReference type="AlphaFoldDB" id="A0A8S4NU21"/>
<keyword evidence="1" id="KW-0472">Membrane</keyword>
<gene>
    <name evidence="2" type="ORF">OFUS_LOCUS10472</name>
</gene>
<keyword evidence="1" id="KW-1133">Transmembrane helix</keyword>
<reference evidence="2" key="1">
    <citation type="submission" date="2022-03" db="EMBL/GenBank/DDBJ databases">
        <authorList>
            <person name="Martin C."/>
        </authorList>
    </citation>
    <scope>NUCLEOTIDE SEQUENCE</scope>
</reference>
<keyword evidence="3" id="KW-1185">Reference proteome</keyword>
<dbReference type="SMART" id="SM01375">
    <property type="entry name" value="Dynein_light"/>
    <property type="match status" value="1"/>
</dbReference>
<evidence type="ECO:0000313" key="2">
    <source>
        <dbReference type="EMBL" id="CAH1784237.1"/>
    </source>
</evidence>
<feature type="transmembrane region" description="Helical" evidence="1">
    <location>
        <begin position="56"/>
        <end position="81"/>
    </location>
</feature>
<dbReference type="InterPro" id="IPR001372">
    <property type="entry name" value="Dynein_light_chain_typ-1/2"/>
</dbReference>
<name>A0A8S4NU21_OWEFU</name>
<sequence length="306" mass="34357">MTEMQYIDTELPSKAVDNTTSLMIENEYAEIGNYITDNENNIIKEVLRYPKKRCPIMLKVIAGIMGFILVVGTTIGVVLTVSRDSSDVTLRVPPENETLTPKTGTPKTLALLAENTTKSTVIKSTTSFSPAWNKPLESKHLGIPQKTPTFQEAIIVSSRPSGSVAPAANSILPAMSSTSPATCNCDSYESLRRDVIKIIASNAESCEYIRIRLNQKYKEPWQCFSGTSEEFGYSITYDNNHFVRYQMGALEYIVFRTRYIRRSQTDRNATSASTPCCIGTGRTFHCMFLSTYTYMYCYNIYMVQLT</sequence>
<dbReference type="GO" id="GO:0030286">
    <property type="term" value="C:dynein complex"/>
    <property type="evidence" value="ECO:0007669"/>
    <property type="project" value="InterPro"/>
</dbReference>
<dbReference type="Pfam" id="PF01221">
    <property type="entry name" value="Dynein_light"/>
    <property type="match status" value="1"/>
</dbReference>
<dbReference type="Gene3D" id="3.30.740.10">
    <property type="entry name" value="Protein Inhibitor Of Neuronal Nitric Oxide Synthase"/>
    <property type="match status" value="1"/>
</dbReference>
<keyword evidence="1" id="KW-0812">Transmembrane</keyword>
<dbReference type="CDD" id="cd21450">
    <property type="entry name" value="DLC-like_DYNLL1-like"/>
    <property type="match status" value="1"/>
</dbReference>
<comment type="caution">
    <text evidence="2">The sequence shown here is derived from an EMBL/GenBank/DDBJ whole genome shotgun (WGS) entry which is preliminary data.</text>
</comment>
<dbReference type="EMBL" id="CAIIXF020000005">
    <property type="protein sequence ID" value="CAH1784237.1"/>
    <property type="molecule type" value="Genomic_DNA"/>
</dbReference>
<dbReference type="GO" id="GO:0007017">
    <property type="term" value="P:microtubule-based process"/>
    <property type="evidence" value="ECO:0007669"/>
    <property type="project" value="InterPro"/>
</dbReference>
<accession>A0A8S4NU21</accession>
<dbReference type="InterPro" id="IPR037177">
    <property type="entry name" value="DLC_sf"/>
</dbReference>
<proteinExistence type="predicted"/>
<dbReference type="Proteomes" id="UP000749559">
    <property type="component" value="Unassembled WGS sequence"/>
</dbReference>
<dbReference type="SUPFAM" id="SSF54648">
    <property type="entry name" value="DLC"/>
    <property type="match status" value="1"/>
</dbReference>
<evidence type="ECO:0000256" key="1">
    <source>
        <dbReference type="SAM" id="Phobius"/>
    </source>
</evidence>